<reference evidence="1 2" key="1">
    <citation type="submission" date="2022-04" db="EMBL/GenBank/DDBJ databases">
        <title>Gracilibacillus sp. isolated from saltern.</title>
        <authorList>
            <person name="Won M."/>
            <person name="Lee C.-M."/>
            <person name="Woen H.-Y."/>
            <person name="Kwon S.-W."/>
        </authorList>
    </citation>
    <scope>NUCLEOTIDE SEQUENCE [LARGE SCALE GENOMIC DNA]</scope>
    <source>
        <strain evidence="1 2">SSPM10-3</strain>
    </source>
</reference>
<dbReference type="Gene3D" id="3.90.190.10">
    <property type="entry name" value="Protein tyrosine phosphatase superfamily"/>
    <property type="match status" value="1"/>
</dbReference>
<evidence type="ECO:0000313" key="2">
    <source>
        <dbReference type="Proteomes" id="UP000831537"/>
    </source>
</evidence>
<dbReference type="Pfam" id="PF13350">
    <property type="entry name" value="Y_phosphatase3"/>
    <property type="match status" value="1"/>
</dbReference>
<evidence type="ECO:0000313" key="1">
    <source>
        <dbReference type="EMBL" id="UOQ84372.1"/>
    </source>
</evidence>
<name>A0ABY4GJE6_9BACI</name>
<dbReference type="InterPro" id="IPR026893">
    <property type="entry name" value="Tyr/Ser_Pase_IphP-type"/>
</dbReference>
<proteinExistence type="predicted"/>
<gene>
    <name evidence="1" type="ORF">MUN87_17000</name>
</gene>
<accession>A0ABY4GJE6</accession>
<sequence>MVSVKLQANSSQPVNLQGVMNFRDLGGIKTKDGRSIKKNILFRAADLTDMTTSDKAFIQKISMQTIFDYRTADEATKRPDPHLERVNYIRVSVNQETGKPAYNSLEEFMQSDTFDSFANDLLMELYKSIPVGNPSYHHLMSLLKDPERNLPLVQHCAGGRDRTGVGSMLILLTLDVEWQVIVEDFLFSNVLLDKYHSQIFEKLNGMVSEERAEKFKEQFLLQERYIDMSYQNIMQNYNSFEVFLEQEYGITAEDRKKIQDYCLK</sequence>
<keyword evidence="2" id="KW-1185">Reference proteome</keyword>
<dbReference type="RefSeq" id="WP_244742024.1">
    <property type="nucleotide sequence ID" value="NZ_CP095071.1"/>
</dbReference>
<organism evidence="1 2">
    <name type="scientific">Gracilibacillus salinarum</name>
    <dbReference type="NCBI Taxonomy" id="2932255"/>
    <lineage>
        <taxon>Bacteria</taxon>
        <taxon>Bacillati</taxon>
        <taxon>Bacillota</taxon>
        <taxon>Bacilli</taxon>
        <taxon>Bacillales</taxon>
        <taxon>Bacillaceae</taxon>
        <taxon>Gracilibacillus</taxon>
    </lineage>
</organism>
<dbReference type="InterPro" id="IPR029021">
    <property type="entry name" value="Prot-tyrosine_phosphatase-like"/>
</dbReference>
<protein>
    <submittedName>
        <fullName evidence="1">Tyrosine-protein phosphatase</fullName>
    </submittedName>
</protein>
<dbReference type="EMBL" id="CP095071">
    <property type="protein sequence ID" value="UOQ84372.1"/>
    <property type="molecule type" value="Genomic_DNA"/>
</dbReference>
<dbReference type="Proteomes" id="UP000831537">
    <property type="component" value="Chromosome"/>
</dbReference>
<dbReference type="SUPFAM" id="SSF52799">
    <property type="entry name" value="(Phosphotyrosine protein) phosphatases II"/>
    <property type="match status" value="1"/>
</dbReference>